<dbReference type="PATRIC" id="fig|1299334.3.peg.3404"/>
<protein>
    <submittedName>
        <fullName evidence="1">Uncharacterized protein</fullName>
    </submittedName>
</protein>
<proteinExistence type="predicted"/>
<dbReference type="AlphaFoldDB" id="X8CH02"/>
<sequence>MPAGRNLQISRTDDRHLFVPQPNRNKVAVVDLGTLRQVDEFDAGRRLPT</sequence>
<accession>X8CH02</accession>
<gene>
    <name evidence="1" type="ORF">I553_1601</name>
</gene>
<evidence type="ECO:0000313" key="1">
    <source>
        <dbReference type="EMBL" id="EUA54565.1"/>
    </source>
</evidence>
<reference evidence="1" key="1">
    <citation type="submission" date="2014-01" db="EMBL/GenBank/DDBJ databases">
        <authorList>
            <person name="Brown-Elliot B."/>
            <person name="Wallace R."/>
            <person name="Lenaerts A."/>
            <person name="Ordway D."/>
            <person name="DeGroote M.A."/>
            <person name="Parker T."/>
            <person name="Sizemore C."/>
            <person name="Tallon L.J."/>
            <person name="Sadzewicz L.K."/>
            <person name="Sengamalay N."/>
            <person name="Fraser C.M."/>
            <person name="Hine E."/>
            <person name="Shefchek K.A."/>
            <person name="Das S.P."/>
            <person name="Tettelin H."/>
        </authorList>
    </citation>
    <scope>NUCLEOTIDE SEQUENCE [LARGE SCALE GENOMIC DNA]</scope>
    <source>
        <strain evidence="1">4042</strain>
    </source>
</reference>
<comment type="caution">
    <text evidence="1">The sequence shown here is derived from an EMBL/GenBank/DDBJ whole genome shotgun (WGS) entry which is preliminary data.</text>
</comment>
<organism evidence="1">
    <name type="scientific">Mycobacterium xenopi 4042</name>
    <dbReference type="NCBI Taxonomy" id="1299334"/>
    <lineage>
        <taxon>Bacteria</taxon>
        <taxon>Bacillati</taxon>
        <taxon>Actinomycetota</taxon>
        <taxon>Actinomycetes</taxon>
        <taxon>Mycobacteriales</taxon>
        <taxon>Mycobacteriaceae</taxon>
        <taxon>Mycobacterium</taxon>
    </lineage>
</organism>
<dbReference type="EMBL" id="JAOB01000032">
    <property type="protein sequence ID" value="EUA54565.1"/>
    <property type="molecule type" value="Genomic_DNA"/>
</dbReference>
<name>X8CH02_MYCXE</name>